<sequence>MGKSSHAEEIADSLEQIGLGTHACKVRLNDNPVLSIPYINQDGDVKFNCTFRSSTSRMDVVYKVLWTVDGHPLKNRNGIDEVTLLSSYEHVAILDAYNLNGNLNKMLRCKVEPQCSIGDPLPGSHSNGYWVGIKISPQRISHTVEQNITLVSTLPVISSDGLHKLYVGPQIESTGQNLTACKYPFEWDPFTRKYISTIPVHILPHSFYKTSDKLFFRQLKDLNFPIFQNYNLPIVQIGSYIASHDVSHRCELKEGHVKVFDNTTLDASAYSYLELYKTNSTPTIEVTVLSGSNITVNLTGSDPDMHVVLSILDQDKNPPGGICGNETWLFIPGIGNVASNGQKEPEFLKAWTLPQNASMFKTGISFDQNNSITDIGYCKCEGPKISCGTII</sequence>
<name>A0A8S3TWS3_MYTED</name>
<dbReference type="AlphaFoldDB" id="A0A8S3TWS3"/>
<keyword evidence="2" id="KW-1185">Reference proteome</keyword>
<comment type="caution">
    <text evidence="1">The sequence shown here is derived from an EMBL/GenBank/DDBJ whole genome shotgun (WGS) entry which is preliminary data.</text>
</comment>
<organism evidence="1 2">
    <name type="scientific">Mytilus edulis</name>
    <name type="common">Blue mussel</name>
    <dbReference type="NCBI Taxonomy" id="6550"/>
    <lineage>
        <taxon>Eukaryota</taxon>
        <taxon>Metazoa</taxon>
        <taxon>Spiralia</taxon>
        <taxon>Lophotrochozoa</taxon>
        <taxon>Mollusca</taxon>
        <taxon>Bivalvia</taxon>
        <taxon>Autobranchia</taxon>
        <taxon>Pteriomorphia</taxon>
        <taxon>Mytilida</taxon>
        <taxon>Mytiloidea</taxon>
        <taxon>Mytilidae</taxon>
        <taxon>Mytilinae</taxon>
        <taxon>Mytilus</taxon>
    </lineage>
</organism>
<evidence type="ECO:0000313" key="1">
    <source>
        <dbReference type="EMBL" id="CAG2235867.1"/>
    </source>
</evidence>
<proteinExistence type="predicted"/>
<accession>A0A8S3TWS3</accession>
<dbReference type="Proteomes" id="UP000683360">
    <property type="component" value="Unassembled WGS sequence"/>
</dbReference>
<evidence type="ECO:0000313" key="2">
    <source>
        <dbReference type="Proteomes" id="UP000683360"/>
    </source>
</evidence>
<gene>
    <name evidence="1" type="ORF">MEDL_48328</name>
</gene>
<dbReference type="EMBL" id="CAJPWZ010002329">
    <property type="protein sequence ID" value="CAG2235867.1"/>
    <property type="molecule type" value="Genomic_DNA"/>
</dbReference>
<protein>
    <submittedName>
        <fullName evidence="1">Uncharacterized protein</fullName>
    </submittedName>
</protein>
<dbReference type="OrthoDB" id="6049036at2759"/>
<reference evidence="1" key="1">
    <citation type="submission" date="2021-03" db="EMBL/GenBank/DDBJ databases">
        <authorList>
            <person name="Bekaert M."/>
        </authorList>
    </citation>
    <scope>NUCLEOTIDE SEQUENCE</scope>
</reference>